<comment type="caution">
    <text evidence="1">The sequence shown here is derived from an EMBL/GenBank/DDBJ whole genome shotgun (WGS) entry which is preliminary data.</text>
</comment>
<evidence type="ECO:0000313" key="1">
    <source>
        <dbReference type="EMBL" id="PWA85371.1"/>
    </source>
</evidence>
<dbReference type="PANTHER" id="PTHR32166">
    <property type="entry name" value="OSJNBA0013A04.12 PROTEIN"/>
    <property type="match status" value="1"/>
</dbReference>
<organism evidence="1 2">
    <name type="scientific">Artemisia annua</name>
    <name type="common">Sweet wormwood</name>
    <dbReference type="NCBI Taxonomy" id="35608"/>
    <lineage>
        <taxon>Eukaryota</taxon>
        <taxon>Viridiplantae</taxon>
        <taxon>Streptophyta</taxon>
        <taxon>Embryophyta</taxon>
        <taxon>Tracheophyta</taxon>
        <taxon>Spermatophyta</taxon>
        <taxon>Magnoliopsida</taxon>
        <taxon>eudicotyledons</taxon>
        <taxon>Gunneridae</taxon>
        <taxon>Pentapetalae</taxon>
        <taxon>asterids</taxon>
        <taxon>campanulids</taxon>
        <taxon>Asterales</taxon>
        <taxon>Asteraceae</taxon>
        <taxon>Asteroideae</taxon>
        <taxon>Anthemideae</taxon>
        <taxon>Artemisiinae</taxon>
        <taxon>Artemisia</taxon>
    </lineage>
</organism>
<name>A0A2U1PHX9_ARTAN</name>
<gene>
    <name evidence="1" type="ORF">CTI12_AA150070</name>
</gene>
<dbReference type="OrthoDB" id="2017576at2759"/>
<dbReference type="STRING" id="35608.A0A2U1PHX9"/>
<keyword evidence="2" id="KW-1185">Reference proteome</keyword>
<proteinExistence type="predicted"/>
<evidence type="ECO:0000313" key="2">
    <source>
        <dbReference type="Proteomes" id="UP000245207"/>
    </source>
</evidence>
<accession>A0A2U1PHX9</accession>
<reference evidence="1 2" key="1">
    <citation type="journal article" date="2018" name="Mol. Plant">
        <title>The genome of Artemisia annua provides insight into the evolution of Asteraceae family and artemisinin biosynthesis.</title>
        <authorList>
            <person name="Shen Q."/>
            <person name="Zhang L."/>
            <person name="Liao Z."/>
            <person name="Wang S."/>
            <person name="Yan T."/>
            <person name="Shi P."/>
            <person name="Liu M."/>
            <person name="Fu X."/>
            <person name="Pan Q."/>
            <person name="Wang Y."/>
            <person name="Lv Z."/>
            <person name="Lu X."/>
            <person name="Zhang F."/>
            <person name="Jiang W."/>
            <person name="Ma Y."/>
            <person name="Chen M."/>
            <person name="Hao X."/>
            <person name="Li L."/>
            <person name="Tang Y."/>
            <person name="Lv G."/>
            <person name="Zhou Y."/>
            <person name="Sun X."/>
            <person name="Brodelius P.E."/>
            <person name="Rose J.K.C."/>
            <person name="Tang K."/>
        </authorList>
    </citation>
    <scope>NUCLEOTIDE SEQUENCE [LARGE SCALE GENOMIC DNA]</scope>
    <source>
        <strain evidence="2">cv. Huhao1</strain>
        <tissue evidence="1">Leaf</tissue>
    </source>
</reference>
<dbReference type="InterPro" id="IPR012337">
    <property type="entry name" value="RNaseH-like_sf"/>
</dbReference>
<dbReference type="AlphaFoldDB" id="A0A2U1PHX9"/>
<sequence length="313" mass="36025">MAASEGGPMFLSAVNCEEVTGDVMVTKNFIVNHSMRLSMFNANSQLKLLSVAETRFASSIIMLKRFKLIKQALLNMVVSPNWANYREDDVQKASFVKEKIVNDLWWDKIDYIIAFTEPIYEMLRKADTDKPCLHLVYDWWDSMIENVKVVIYRHEGKKEEVSPFYSIVHNILVDRWAKSNTPLHCLAHSLNPRDKEISDERLKCFKKYFPSEVERKEIATEFAKFSGAVRENKITPQRGEDLVFVHSNLRLLSRQSPEYTKGESSMWDLGADGFDTLDDVGILGMADLSLDEPEMEAMLFTADDTIDVDDEDR</sequence>
<dbReference type="EMBL" id="PKPP01001130">
    <property type="protein sequence ID" value="PWA85371.1"/>
    <property type="molecule type" value="Genomic_DNA"/>
</dbReference>
<dbReference type="Proteomes" id="UP000245207">
    <property type="component" value="Unassembled WGS sequence"/>
</dbReference>
<dbReference type="PANTHER" id="PTHR32166:SF81">
    <property type="entry name" value="OS06G0658400 PROTEIN"/>
    <property type="match status" value="1"/>
</dbReference>
<protein>
    <submittedName>
        <fullName evidence="1">DUF659 domain-containing protein</fullName>
    </submittedName>
</protein>
<dbReference type="SUPFAM" id="SSF53098">
    <property type="entry name" value="Ribonuclease H-like"/>
    <property type="match status" value="1"/>
</dbReference>